<sequence>MKDSGQTPTQDMKRDMTGMVRKMMHEWRRLHIEDGILYHLLFRLTTDEEPQTARSYAEKWAVRMTEAYRIASENSKNSSARGKRYYDKHTRGVVLQPGDRVLVRNLSERGGPGKLRAYWENAVYVVTEQIRDSPVYKVVSEVDKNKSRVLHRHLLHLVNDLPIDLPVTKEKVKTSLNRKNSKKPAEREKELQQSSGTSSGDDDESTYYELSSAGEEENANDTESGVVQPPGTGSESETVQPVPEEAGAGPGLAPQSDEQALRRSTRDRRPAALFTYNTLDIRQVLYLKHQHIPTCAELLESLSDCQSDRLRENLERGYKGGFLRSIGEFSPLWGLAFPVCRLPSAWRHRLKDECPLADDDG</sequence>
<dbReference type="EMBL" id="CM041533">
    <property type="protein sequence ID" value="KAI3374540.1"/>
    <property type="molecule type" value="Genomic_DNA"/>
</dbReference>
<protein>
    <submittedName>
        <fullName evidence="1">Uncharacterized protein</fullName>
    </submittedName>
</protein>
<feature type="non-terminal residue" evidence="1">
    <location>
        <position position="361"/>
    </location>
</feature>
<keyword evidence="2" id="KW-1185">Reference proteome</keyword>
<proteinExistence type="predicted"/>
<gene>
    <name evidence="1" type="ORF">L3Q82_021123</name>
</gene>
<evidence type="ECO:0000313" key="2">
    <source>
        <dbReference type="Proteomes" id="UP000831701"/>
    </source>
</evidence>
<comment type="caution">
    <text evidence="1">The sequence shown here is derived from an EMBL/GenBank/DDBJ whole genome shotgun (WGS) entry which is preliminary data.</text>
</comment>
<dbReference type="Proteomes" id="UP000831701">
    <property type="component" value="Chromosome 3"/>
</dbReference>
<reference evidence="1" key="1">
    <citation type="submission" date="2022-04" db="EMBL/GenBank/DDBJ databases">
        <title>Jade perch genome.</title>
        <authorList>
            <person name="Chao B."/>
        </authorList>
    </citation>
    <scope>NUCLEOTIDE SEQUENCE</scope>
    <source>
        <strain evidence="1">CB-2022</strain>
    </source>
</reference>
<accession>A0ACB8X2P3</accession>
<evidence type="ECO:0000313" key="1">
    <source>
        <dbReference type="EMBL" id="KAI3374540.1"/>
    </source>
</evidence>
<organism evidence="1 2">
    <name type="scientific">Scortum barcoo</name>
    <name type="common">barcoo grunter</name>
    <dbReference type="NCBI Taxonomy" id="214431"/>
    <lineage>
        <taxon>Eukaryota</taxon>
        <taxon>Metazoa</taxon>
        <taxon>Chordata</taxon>
        <taxon>Craniata</taxon>
        <taxon>Vertebrata</taxon>
        <taxon>Euteleostomi</taxon>
        <taxon>Actinopterygii</taxon>
        <taxon>Neopterygii</taxon>
        <taxon>Teleostei</taxon>
        <taxon>Neoteleostei</taxon>
        <taxon>Acanthomorphata</taxon>
        <taxon>Eupercaria</taxon>
        <taxon>Centrarchiformes</taxon>
        <taxon>Terapontoidei</taxon>
        <taxon>Terapontidae</taxon>
        <taxon>Scortum</taxon>
    </lineage>
</organism>
<name>A0ACB8X2P3_9TELE</name>